<evidence type="ECO:0000313" key="1">
    <source>
        <dbReference type="EMBL" id="KMQ87608.1"/>
    </source>
</evidence>
<comment type="caution">
    <text evidence="1">The sequence shown here is derived from an EMBL/GenBank/DDBJ whole genome shotgun (WGS) entry which is preliminary data.</text>
</comment>
<evidence type="ECO:0000313" key="2">
    <source>
        <dbReference type="Proteomes" id="UP000036403"/>
    </source>
</evidence>
<evidence type="ECO:0008006" key="3">
    <source>
        <dbReference type="Google" id="ProtNLM"/>
    </source>
</evidence>
<dbReference type="AlphaFoldDB" id="A0A0J7KB61"/>
<name>A0A0J7KB61_LASNI</name>
<dbReference type="EMBL" id="LBMM01010209">
    <property type="protein sequence ID" value="KMQ87608.1"/>
    <property type="molecule type" value="Genomic_DNA"/>
</dbReference>
<keyword evidence="2" id="KW-1185">Reference proteome</keyword>
<dbReference type="Proteomes" id="UP000036403">
    <property type="component" value="Unassembled WGS sequence"/>
</dbReference>
<dbReference type="SUPFAM" id="SSF54001">
    <property type="entry name" value="Cysteine proteinases"/>
    <property type="match status" value="1"/>
</dbReference>
<proteinExistence type="predicted"/>
<accession>A0A0J7KB61</accession>
<dbReference type="Gene3D" id="3.40.395.10">
    <property type="entry name" value="Adenoviral Proteinase, Chain A"/>
    <property type="match status" value="1"/>
</dbReference>
<sequence length="117" mass="13746">MVVNTDKHDETGTHWLSIYLQNEQTLEFYDSFGLPPEVYGEDISRFVKKYSDVVWNSTPVQSLTSNVCGQFCIYFIVKRSQGFCMKMIVSPLVGKKNDFRMYQFVKKRYGVNMIFKK</sequence>
<organism evidence="1 2">
    <name type="scientific">Lasius niger</name>
    <name type="common">Black garden ant</name>
    <dbReference type="NCBI Taxonomy" id="67767"/>
    <lineage>
        <taxon>Eukaryota</taxon>
        <taxon>Metazoa</taxon>
        <taxon>Ecdysozoa</taxon>
        <taxon>Arthropoda</taxon>
        <taxon>Hexapoda</taxon>
        <taxon>Insecta</taxon>
        <taxon>Pterygota</taxon>
        <taxon>Neoptera</taxon>
        <taxon>Endopterygota</taxon>
        <taxon>Hymenoptera</taxon>
        <taxon>Apocrita</taxon>
        <taxon>Aculeata</taxon>
        <taxon>Formicoidea</taxon>
        <taxon>Formicidae</taxon>
        <taxon>Formicinae</taxon>
        <taxon>Lasius</taxon>
        <taxon>Lasius</taxon>
    </lineage>
</organism>
<dbReference type="PaxDb" id="67767-A0A0J7KB61"/>
<reference evidence="1 2" key="1">
    <citation type="submission" date="2015-04" db="EMBL/GenBank/DDBJ databases">
        <title>Lasius niger genome sequencing.</title>
        <authorList>
            <person name="Konorov E.A."/>
            <person name="Nikitin M.A."/>
            <person name="Kirill M.V."/>
            <person name="Chang P."/>
        </authorList>
    </citation>
    <scope>NUCLEOTIDE SEQUENCE [LARGE SCALE GENOMIC DNA]</scope>
    <source>
        <tissue evidence="1">Whole</tissue>
    </source>
</reference>
<protein>
    <recommendedName>
        <fullName evidence="3">Ubiquitin-like protease family profile domain-containing protein</fullName>
    </recommendedName>
</protein>
<gene>
    <name evidence="1" type="ORF">RF55_13066</name>
</gene>
<dbReference type="OrthoDB" id="6427852at2759"/>
<dbReference type="InterPro" id="IPR038765">
    <property type="entry name" value="Papain-like_cys_pep_sf"/>
</dbReference>